<proteinExistence type="predicted"/>
<dbReference type="Proteomes" id="UP000887563">
    <property type="component" value="Unplaced"/>
</dbReference>
<feature type="signal peptide" evidence="3">
    <location>
        <begin position="1"/>
        <end position="24"/>
    </location>
</feature>
<name>A0A914KPM3_MELIC</name>
<dbReference type="WBParaSite" id="Minc3s00069g03440">
    <property type="protein sequence ID" value="Minc3s00069g03440"/>
    <property type="gene ID" value="Minc3s00069g03440"/>
</dbReference>
<evidence type="ECO:0000256" key="1">
    <source>
        <dbReference type="SAM" id="MobiDB-lite"/>
    </source>
</evidence>
<feature type="region of interest" description="Disordered" evidence="1">
    <location>
        <begin position="34"/>
        <end position="92"/>
    </location>
</feature>
<evidence type="ECO:0000256" key="3">
    <source>
        <dbReference type="SAM" id="SignalP"/>
    </source>
</evidence>
<protein>
    <submittedName>
        <fullName evidence="5">Candidate secreted effector</fullName>
    </submittedName>
</protein>
<keyword evidence="2" id="KW-1133">Transmembrane helix</keyword>
<evidence type="ECO:0000313" key="5">
    <source>
        <dbReference type="WBParaSite" id="Minc3s00069g03440"/>
    </source>
</evidence>
<sequence>MLEGSSLTTLLLMEWLLLLPFAFSFCVCIVTCGGQKKQQPPPGKQQKPPTLQSPSNPPKPKENPKAATTSTKISAPKPQQLGGGPGSTIQVPFSKEKMLWSAAMTDKGDGKKK</sequence>
<evidence type="ECO:0000313" key="4">
    <source>
        <dbReference type="Proteomes" id="UP000887563"/>
    </source>
</evidence>
<keyword evidence="3" id="KW-0732">Signal</keyword>
<feature type="compositionally biased region" description="Low complexity" evidence="1">
    <location>
        <begin position="34"/>
        <end position="49"/>
    </location>
</feature>
<feature type="chain" id="PRO_5037379457" evidence="3">
    <location>
        <begin position="25"/>
        <end position="113"/>
    </location>
</feature>
<keyword evidence="2" id="KW-0812">Transmembrane</keyword>
<organism evidence="4 5">
    <name type="scientific">Meloidogyne incognita</name>
    <name type="common">Southern root-knot nematode worm</name>
    <name type="synonym">Oxyuris incognita</name>
    <dbReference type="NCBI Taxonomy" id="6306"/>
    <lineage>
        <taxon>Eukaryota</taxon>
        <taxon>Metazoa</taxon>
        <taxon>Ecdysozoa</taxon>
        <taxon>Nematoda</taxon>
        <taxon>Chromadorea</taxon>
        <taxon>Rhabditida</taxon>
        <taxon>Tylenchina</taxon>
        <taxon>Tylenchomorpha</taxon>
        <taxon>Tylenchoidea</taxon>
        <taxon>Meloidogynidae</taxon>
        <taxon>Meloidogyninae</taxon>
        <taxon>Meloidogyne</taxon>
        <taxon>Meloidogyne incognita group</taxon>
    </lineage>
</organism>
<feature type="transmembrane region" description="Helical" evidence="2">
    <location>
        <begin position="12"/>
        <end position="34"/>
    </location>
</feature>
<keyword evidence="2" id="KW-0472">Membrane</keyword>
<reference evidence="5" key="1">
    <citation type="submission" date="2022-11" db="UniProtKB">
        <authorList>
            <consortium name="WormBaseParasite"/>
        </authorList>
    </citation>
    <scope>IDENTIFICATION</scope>
</reference>
<keyword evidence="4" id="KW-1185">Reference proteome</keyword>
<accession>A0A914KPM3</accession>
<dbReference type="AlphaFoldDB" id="A0A914KPM3"/>
<evidence type="ECO:0000256" key="2">
    <source>
        <dbReference type="SAM" id="Phobius"/>
    </source>
</evidence>